<dbReference type="SMART" id="SM00418">
    <property type="entry name" value="HTH_ARSR"/>
    <property type="match status" value="1"/>
</dbReference>
<dbReference type="OrthoDB" id="3399802at2"/>
<organism evidence="3 4">
    <name type="scientific">Miniimonas arenae</name>
    <dbReference type="NCBI Taxonomy" id="676201"/>
    <lineage>
        <taxon>Bacteria</taxon>
        <taxon>Bacillati</taxon>
        <taxon>Actinomycetota</taxon>
        <taxon>Actinomycetes</taxon>
        <taxon>Micrococcales</taxon>
        <taxon>Beutenbergiaceae</taxon>
        <taxon>Miniimonas</taxon>
    </lineage>
</organism>
<evidence type="ECO:0000259" key="2">
    <source>
        <dbReference type="SMART" id="SM00418"/>
    </source>
</evidence>
<dbReference type="CDD" id="cd00090">
    <property type="entry name" value="HTH_ARSR"/>
    <property type="match status" value="1"/>
</dbReference>
<evidence type="ECO:0000313" key="4">
    <source>
        <dbReference type="Proteomes" id="UP000313849"/>
    </source>
</evidence>
<dbReference type="AlphaFoldDB" id="A0A5C5B9U6"/>
<gene>
    <name evidence="3" type="ORF">FH969_14925</name>
</gene>
<sequence>MVASASASLLASPSRLELLHLLQQGGPSTIDVLARATGLHQNTVREHLARLADGGYVVGEPEIRSTRGRPRIVYRATRAADVIQDPEALRRLERSIAQAALTRALVGAFPVRDQSGAATHAGREVGARLPIPTPVAGATRATDAADPTDPNDADPTAPADPTAAAGRQLLALEAHLDAFGFDPVLEQVATTFHLWRCPFLELARERPDVVCSVHAGLAQGVLDQSGDAYEVEALTPFVGPGHCTLALRRR</sequence>
<evidence type="ECO:0000313" key="3">
    <source>
        <dbReference type="EMBL" id="TNU72746.1"/>
    </source>
</evidence>
<evidence type="ECO:0000256" key="1">
    <source>
        <dbReference type="SAM" id="MobiDB-lite"/>
    </source>
</evidence>
<name>A0A5C5B9U6_9MICO</name>
<dbReference type="EMBL" id="VENP01000133">
    <property type="protein sequence ID" value="TNU72746.1"/>
    <property type="molecule type" value="Genomic_DNA"/>
</dbReference>
<dbReference type="InterPro" id="IPR001845">
    <property type="entry name" value="HTH_ArsR_DNA-bd_dom"/>
</dbReference>
<feature type="region of interest" description="Disordered" evidence="1">
    <location>
        <begin position="130"/>
        <end position="161"/>
    </location>
</feature>
<protein>
    <submittedName>
        <fullName evidence="3">Helix-turn-helix domain-containing protein</fullName>
    </submittedName>
</protein>
<dbReference type="SUPFAM" id="SSF46785">
    <property type="entry name" value="Winged helix' DNA-binding domain"/>
    <property type="match status" value="1"/>
</dbReference>
<dbReference type="Gene3D" id="1.10.10.10">
    <property type="entry name" value="Winged helix-like DNA-binding domain superfamily/Winged helix DNA-binding domain"/>
    <property type="match status" value="1"/>
</dbReference>
<reference evidence="3 4" key="1">
    <citation type="submission" date="2019-06" db="EMBL/GenBank/DDBJ databases">
        <title>Draft genome sequence of Miniimonas arenae KCTC 19750T isolated from sea sand.</title>
        <authorList>
            <person name="Park S.-J."/>
        </authorList>
    </citation>
    <scope>NUCLEOTIDE SEQUENCE [LARGE SCALE GENOMIC DNA]</scope>
    <source>
        <strain evidence="3 4">KCTC 19750</strain>
    </source>
</reference>
<comment type="caution">
    <text evidence="3">The sequence shown here is derived from an EMBL/GenBank/DDBJ whole genome shotgun (WGS) entry which is preliminary data.</text>
</comment>
<dbReference type="RefSeq" id="WP_139987995.1">
    <property type="nucleotide sequence ID" value="NZ_VENP01000133.1"/>
</dbReference>
<dbReference type="Pfam" id="PF12840">
    <property type="entry name" value="HTH_20"/>
    <property type="match status" value="1"/>
</dbReference>
<dbReference type="Proteomes" id="UP000313849">
    <property type="component" value="Unassembled WGS sequence"/>
</dbReference>
<dbReference type="InterPro" id="IPR011991">
    <property type="entry name" value="ArsR-like_HTH"/>
</dbReference>
<dbReference type="GO" id="GO:0003700">
    <property type="term" value="F:DNA-binding transcription factor activity"/>
    <property type="evidence" value="ECO:0007669"/>
    <property type="project" value="InterPro"/>
</dbReference>
<feature type="domain" description="HTH arsR-type" evidence="2">
    <location>
        <begin position="5"/>
        <end position="88"/>
    </location>
</feature>
<feature type="compositionally biased region" description="Low complexity" evidence="1">
    <location>
        <begin position="136"/>
        <end position="161"/>
    </location>
</feature>
<dbReference type="InterPro" id="IPR036388">
    <property type="entry name" value="WH-like_DNA-bd_sf"/>
</dbReference>
<keyword evidence="4" id="KW-1185">Reference proteome</keyword>
<dbReference type="InterPro" id="IPR036390">
    <property type="entry name" value="WH_DNA-bd_sf"/>
</dbReference>
<accession>A0A5C5B9U6</accession>
<proteinExistence type="predicted"/>